<reference evidence="2" key="1">
    <citation type="journal article" date="2021" name="Environ. Microbiol.">
        <title>New insights into the diversity and evolution of the archaeal mobilome from three complete genomes of Saccharolobus shibatae.</title>
        <authorList>
            <person name="Medvedeva S."/>
            <person name="Brandt D."/>
            <person name="Cvirkaite-Krupovic V."/>
            <person name="Liu Y."/>
            <person name="Severinov K."/>
            <person name="Ishino S."/>
            <person name="Ishino Y."/>
            <person name="Prangishvili D."/>
            <person name="Kalinowski J."/>
            <person name="Krupovic M."/>
        </authorList>
    </citation>
    <scope>NUCLEOTIDE SEQUENCE</scope>
    <source>
        <strain evidence="2">B12</strain>
    </source>
</reference>
<keyword evidence="1" id="KW-0472">Membrane</keyword>
<feature type="transmembrane region" description="Helical" evidence="1">
    <location>
        <begin position="16"/>
        <end position="35"/>
    </location>
</feature>
<dbReference type="AlphaFoldDB" id="A0A8F5GTL0"/>
<protein>
    <submittedName>
        <fullName evidence="2">Uncharacterized protein</fullName>
    </submittedName>
</protein>
<proteinExistence type="predicted"/>
<dbReference type="KEGG" id="sshi:J5U23_01938"/>
<evidence type="ECO:0000256" key="1">
    <source>
        <dbReference type="SAM" id="Phobius"/>
    </source>
</evidence>
<evidence type="ECO:0000313" key="2">
    <source>
        <dbReference type="EMBL" id="QXJ29069.1"/>
    </source>
</evidence>
<dbReference type="RefSeq" id="WP_218257946.1">
    <property type="nucleotide sequence ID" value="NZ_CP077717.1"/>
</dbReference>
<feature type="transmembrane region" description="Helical" evidence="1">
    <location>
        <begin position="74"/>
        <end position="94"/>
    </location>
</feature>
<feature type="transmembrane region" description="Helical" evidence="1">
    <location>
        <begin position="41"/>
        <end position="62"/>
    </location>
</feature>
<dbReference type="GeneID" id="65563444"/>
<accession>A0A8F5GTL0</accession>
<dbReference type="Proteomes" id="UP000694018">
    <property type="component" value="Chromosome"/>
</dbReference>
<sequence>MGSPERLEKLVSRRRVFLFSSIILLVFGSDIAPEIHDSPLFAVDDIIAVILGVIGILLYFLMRRKDEPTLSRQSNIYLGIFIVAFVMKLGWTFIEFSHADDVADDIPAIIILIAVLANRFL</sequence>
<dbReference type="EMBL" id="CP077717">
    <property type="protein sequence ID" value="QXJ29069.1"/>
    <property type="molecule type" value="Genomic_DNA"/>
</dbReference>
<dbReference type="OrthoDB" id="44158at2157"/>
<organism evidence="2 3">
    <name type="scientific">Saccharolobus shibatae (strain ATCC 51178 / DSM 5389 / JCM 8931 / NBRC 15437 / B12)</name>
    <name type="common">Sulfolobus shibatae</name>
    <dbReference type="NCBI Taxonomy" id="523848"/>
    <lineage>
        <taxon>Archaea</taxon>
        <taxon>Thermoproteota</taxon>
        <taxon>Thermoprotei</taxon>
        <taxon>Sulfolobales</taxon>
        <taxon>Sulfolobaceae</taxon>
        <taxon>Saccharolobus</taxon>
    </lineage>
</organism>
<evidence type="ECO:0000313" key="3">
    <source>
        <dbReference type="Proteomes" id="UP000694018"/>
    </source>
</evidence>
<gene>
    <name evidence="2" type="ORF">J5U23_01938</name>
</gene>
<keyword evidence="1" id="KW-1133">Transmembrane helix</keyword>
<keyword evidence="1" id="KW-0812">Transmembrane</keyword>
<name>A0A8F5GTL0_SACSH</name>